<dbReference type="SUPFAM" id="SSF52266">
    <property type="entry name" value="SGNH hydrolase"/>
    <property type="match status" value="1"/>
</dbReference>
<comment type="catalytic activity">
    <reaction evidence="13">
        <text>a triacylglycerol + H2O = a diacylglycerol + a fatty acid + H(+)</text>
        <dbReference type="Rhea" id="RHEA:12044"/>
        <dbReference type="ChEBI" id="CHEBI:15377"/>
        <dbReference type="ChEBI" id="CHEBI:15378"/>
        <dbReference type="ChEBI" id="CHEBI:17855"/>
        <dbReference type="ChEBI" id="CHEBI:18035"/>
        <dbReference type="ChEBI" id="CHEBI:28868"/>
        <dbReference type="EC" id="3.1.1.3"/>
    </reaction>
    <physiologicalReaction direction="left-to-right" evidence="13">
        <dbReference type="Rhea" id="RHEA:12045"/>
    </physiologicalReaction>
</comment>
<comment type="catalytic activity">
    <reaction evidence="28">
        <text>1,2-di-(9Z-octadecenoyl)-sn-glycero-3-phosphocholine + H2O = 1-(9Z-octadecenoyl)-sn-glycero-3-phosphocholine + (9Z)-octadecenoate + H(+)</text>
        <dbReference type="Rhea" id="RHEA:40923"/>
        <dbReference type="ChEBI" id="CHEBI:15377"/>
        <dbReference type="ChEBI" id="CHEBI:15378"/>
        <dbReference type="ChEBI" id="CHEBI:28610"/>
        <dbReference type="ChEBI" id="CHEBI:30823"/>
        <dbReference type="ChEBI" id="CHEBI:74669"/>
    </reaction>
    <physiologicalReaction direction="left-to-right" evidence="28">
        <dbReference type="Rhea" id="RHEA:40924"/>
    </physiologicalReaction>
</comment>
<dbReference type="GO" id="GO:0004623">
    <property type="term" value="F:phospholipase A2 activity"/>
    <property type="evidence" value="ECO:0007669"/>
    <property type="project" value="UniProtKB-EC"/>
</dbReference>
<comment type="catalytic activity">
    <reaction evidence="36">
        <text>1-hexadecanoyl-2-(9Z-octadecenoyl)-sn-glycero-3-phosphocholine + H2O = 1-hexadecanoyl-sn-glycero-3-phosphocholine + (9Z)-octadecenoate + H(+)</text>
        <dbReference type="Rhea" id="RHEA:38779"/>
        <dbReference type="ChEBI" id="CHEBI:15377"/>
        <dbReference type="ChEBI" id="CHEBI:15378"/>
        <dbReference type="ChEBI" id="CHEBI:30823"/>
        <dbReference type="ChEBI" id="CHEBI:72998"/>
        <dbReference type="ChEBI" id="CHEBI:73001"/>
    </reaction>
    <physiologicalReaction direction="left-to-right" evidence="36">
        <dbReference type="Rhea" id="RHEA:38780"/>
    </physiologicalReaction>
</comment>
<sequence>MTNSSDSDHGVRFNCKVETSTKVPKSVHELTPGDIKVIGAIGDSITAANGAHACNIFEVFNEYRGASWSIGGDNNLTLALTIPNILRRFNPDLIGFSLGVGNVTSGGSNFNCAVPGSEASDMPGQAENLVNRMRANPNVDITNDWKLITLFVGGNDLCEHCVHPSNFTVEDYIYGITQALDIFHEKLPRTFVNVVGLMNITQLVIQEKVICTIVHEILCECILNLDLGERLTLEQLNRDYQDALKDLASGGRYDTRSDFTIVYQPFMEETEFPIGDDGKVDTSYMAPDCFHLSAKGHAFAARELWSNMLQPVGRKTDAWDPYATEIPCPTKKYPYFATIKNKDGVVDGGIQSVEPCHQLVLALQLLLALLVFLNK</sequence>
<evidence type="ECO:0000256" key="20">
    <source>
        <dbReference type="ARBA" id="ARBA00045916"/>
    </source>
</evidence>
<evidence type="ECO:0000313" key="43">
    <source>
        <dbReference type="EnsemblMetazoa" id="XP_038074882.1"/>
    </source>
</evidence>
<comment type="catalytic activity">
    <reaction evidence="39">
        <text>1-hexadecanoyl-2-(9Z)-octadecenoyl-3-octadecanoyl-sn-glycerol + H2O = 1-hexadecanoyl-3-octadecanoyl-sn-glycerol + (9Z)-octadecenoate + H(+)</text>
        <dbReference type="Rhea" id="RHEA:41103"/>
        <dbReference type="ChEBI" id="CHEBI:15377"/>
        <dbReference type="ChEBI" id="CHEBI:15378"/>
        <dbReference type="ChEBI" id="CHEBI:30823"/>
        <dbReference type="ChEBI" id="CHEBI:77623"/>
        <dbReference type="ChEBI" id="CHEBI:77624"/>
    </reaction>
    <physiologicalReaction direction="left-to-right" evidence="39">
        <dbReference type="Rhea" id="RHEA:41104"/>
    </physiologicalReaction>
</comment>
<evidence type="ECO:0000256" key="17">
    <source>
        <dbReference type="ARBA" id="ARBA00031182"/>
    </source>
</evidence>
<name>A0A914BHH2_PATMI</name>
<comment type="similarity">
    <text evidence="2">Belongs to the 'GDSL' lipolytic enzyme family. Phospholipase B1 subfamily.</text>
</comment>
<evidence type="ECO:0000256" key="42">
    <source>
        <dbReference type="ARBA" id="ARBA00049461"/>
    </source>
</evidence>
<comment type="catalytic activity">
    <reaction evidence="23">
        <text>1-(9Z-octadecenoyl)-glycerol + H2O = glycerol + (9Z)-octadecenoate + H(+)</text>
        <dbReference type="Rhea" id="RHEA:38487"/>
        <dbReference type="ChEBI" id="CHEBI:15377"/>
        <dbReference type="ChEBI" id="CHEBI:15378"/>
        <dbReference type="ChEBI" id="CHEBI:17754"/>
        <dbReference type="ChEBI" id="CHEBI:30823"/>
        <dbReference type="ChEBI" id="CHEBI:75342"/>
    </reaction>
    <physiologicalReaction direction="left-to-right" evidence="23">
        <dbReference type="Rhea" id="RHEA:38488"/>
    </physiologicalReaction>
</comment>
<comment type="function">
    <text evidence="20">Calcium-independent membrane-associated phospholipase that catalyzes complete diacylation of phospholipids by hydrolyzing both sn-1 and sn-2 fatty acyl chains attached to the glycerol backbone (phospholipase B activity). Has dual phospholipase and lysophospholipase activities toward diacylphospholipids. Preferentially cleaves sn-2 ester bonds over sn-1 bonds. Acts as a lipase toward glycerolipid substrates. Hydrolyzes fatty acyl chains of diacylglycerols with preference for the sn-2 position and of triacylglycerols with not positional selectivity. May also hydrolyze long chain retinyl esters such as retinyl palmitate. May contribute to digestion of dietary phospholipids, glycerolipids and retinoids, facilitating lipid absorption at the brush border.</text>
</comment>
<comment type="catalytic activity">
    <reaction evidence="29">
        <text>1,2-dihexadecanoyl-sn-glycero-3-phosphocholine + H2O = 1-hexadecanoyl-sn-glycero-3-phosphocholine + hexadecanoate + H(+)</text>
        <dbReference type="Rhea" id="RHEA:41223"/>
        <dbReference type="ChEBI" id="CHEBI:7896"/>
        <dbReference type="ChEBI" id="CHEBI:15377"/>
        <dbReference type="ChEBI" id="CHEBI:15378"/>
        <dbReference type="ChEBI" id="CHEBI:72998"/>
        <dbReference type="ChEBI" id="CHEBI:72999"/>
    </reaction>
    <physiologicalReaction direction="left-to-right" evidence="29">
        <dbReference type="Rhea" id="RHEA:41224"/>
    </physiologicalReaction>
</comment>
<evidence type="ECO:0000256" key="16">
    <source>
        <dbReference type="ARBA" id="ARBA00029723"/>
    </source>
</evidence>
<dbReference type="CDD" id="cd01824">
    <property type="entry name" value="Phospholipase_B_like"/>
    <property type="match status" value="1"/>
</dbReference>
<keyword evidence="11" id="KW-0472">Membrane</keyword>
<evidence type="ECO:0000256" key="41">
    <source>
        <dbReference type="ARBA" id="ARBA00049372"/>
    </source>
</evidence>
<evidence type="ECO:0000256" key="3">
    <source>
        <dbReference type="ARBA" id="ARBA00015133"/>
    </source>
</evidence>
<evidence type="ECO:0000256" key="35">
    <source>
        <dbReference type="ARBA" id="ARBA00048656"/>
    </source>
</evidence>
<comment type="catalytic activity">
    <reaction evidence="42">
        <text>2-(9Z-octadecenoyl)-glycerol + H2O = glycerol + (9Z)-octadecenoate + H(+)</text>
        <dbReference type="Rhea" id="RHEA:38491"/>
        <dbReference type="ChEBI" id="CHEBI:15377"/>
        <dbReference type="ChEBI" id="CHEBI:15378"/>
        <dbReference type="ChEBI" id="CHEBI:17754"/>
        <dbReference type="ChEBI" id="CHEBI:30823"/>
        <dbReference type="ChEBI" id="CHEBI:73990"/>
    </reaction>
    <physiologicalReaction direction="left-to-right" evidence="42">
        <dbReference type="Rhea" id="RHEA:38492"/>
    </physiologicalReaction>
</comment>
<dbReference type="InterPro" id="IPR035547">
    <property type="entry name" value="Phospholipase_B"/>
</dbReference>
<evidence type="ECO:0000256" key="24">
    <source>
        <dbReference type="ARBA" id="ARBA00047459"/>
    </source>
</evidence>
<evidence type="ECO:0000256" key="14">
    <source>
        <dbReference type="ARBA" id="ARBA00023408"/>
    </source>
</evidence>
<accession>A0A914BHH2</accession>
<dbReference type="InterPro" id="IPR036514">
    <property type="entry name" value="SGNH_hydro_sf"/>
</dbReference>
<comment type="catalytic activity">
    <reaction evidence="22">
        <text>1,3-dihexadecanoyl-2-(9Z-octadecenoyl)glycerol + H2O = 1-hexadecanoyl-2-(9Z-octadecenoyl)-glycerol + hexadecanoate + H(+)</text>
        <dbReference type="Rhea" id="RHEA:40979"/>
        <dbReference type="ChEBI" id="CHEBI:7896"/>
        <dbReference type="ChEBI" id="CHEBI:15377"/>
        <dbReference type="ChEBI" id="CHEBI:15378"/>
        <dbReference type="ChEBI" id="CHEBI:75585"/>
        <dbReference type="ChEBI" id="CHEBI:75688"/>
    </reaction>
    <physiologicalReaction direction="left-to-right" evidence="22">
        <dbReference type="Rhea" id="RHEA:40980"/>
    </physiologicalReaction>
</comment>
<comment type="catalytic activity">
    <reaction evidence="37">
        <text>1,3-dihexadecanoyl-2-(9Z-octadecenoyl)glycerol + H2O = 1,3-dihexadecanoylglycerol + (9Z)-octadecenoate + H(+)</text>
        <dbReference type="Rhea" id="RHEA:40983"/>
        <dbReference type="ChEBI" id="CHEBI:15377"/>
        <dbReference type="ChEBI" id="CHEBI:15378"/>
        <dbReference type="ChEBI" id="CHEBI:30823"/>
        <dbReference type="ChEBI" id="CHEBI:75688"/>
        <dbReference type="ChEBI" id="CHEBI:77619"/>
    </reaction>
    <physiologicalReaction direction="left-to-right" evidence="37">
        <dbReference type="Rhea" id="RHEA:40984"/>
    </physiologicalReaction>
</comment>
<comment type="subcellular location">
    <subcellularLocation>
        <location evidence="1">Apical cell membrane</location>
        <topology evidence="1">Single-pass type I membrane protein</topology>
    </subcellularLocation>
</comment>
<evidence type="ECO:0000256" key="15">
    <source>
        <dbReference type="ARBA" id="ARBA00023422"/>
    </source>
</evidence>
<evidence type="ECO:0000256" key="5">
    <source>
        <dbReference type="ARBA" id="ARBA00022692"/>
    </source>
</evidence>
<dbReference type="GO" id="GO:0016324">
    <property type="term" value="C:apical plasma membrane"/>
    <property type="evidence" value="ECO:0007669"/>
    <property type="project" value="UniProtKB-SubCell"/>
</dbReference>
<comment type="catalytic activity">
    <reaction evidence="31">
        <text>1-octadecanoyl-2-(9Z,12Z)-octadecadienoyl-sn-glycerol + H2O = 1-octadecanoyl-sn-glycerol + (9Z,12Z)-octadecadienoate + H(+)</text>
        <dbReference type="Rhea" id="RHEA:40927"/>
        <dbReference type="ChEBI" id="CHEBI:15377"/>
        <dbReference type="ChEBI" id="CHEBI:15378"/>
        <dbReference type="ChEBI" id="CHEBI:30245"/>
        <dbReference type="ChEBI" id="CHEBI:75550"/>
        <dbReference type="ChEBI" id="CHEBI:77097"/>
    </reaction>
    <physiologicalReaction direction="left-to-right" evidence="31">
        <dbReference type="Rhea" id="RHEA:40928"/>
    </physiologicalReaction>
</comment>
<evidence type="ECO:0000256" key="26">
    <source>
        <dbReference type="ARBA" id="ARBA00048015"/>
    </source>
</evidence>
<evidence type="ECO:0000256" key="38">
    <source>
        <dbReference type="ARBA" id="ARBA00048872"/>
    </source>
</evidence>
<dbReference type="AlphaFoldDB" id="A0A914BHH2"/>
<comment type="catalytic activity">
    <reaction evidence="35">
        <text>1-hexadecanoyl-sn-glycero-3-phosphocholine + H2O = sn-glycerol 3-phosphocholine + hexadecanoate + H(+)</text>
        <dbReference type="Rhea" id="RHEA:40435"/>
        <dbReference type="ChEBI" id="CHEBI:7896"/>
        <dbReference type="ChEBI" id="CHEBI:15377"/>
        <dbReference type="ChEBI" id="CHEBI:15378"/>
        <dbReference type="ChEBI" id="CHEBI:16870"/>
        <dbReference type="ChEBI" id="CHEBI:72998"/>
    </reaction>
    <physiologicalReaction direction="left-to-right" evidence="35">
        <dbReference type="Rhea" id="RHEA:40436"/>
    </physiologicalReaction>
</comment>
<proteinExistence type="inferred from homology"/>
<dbReference type="GO" id="GO:0004622">
    <property type="term" value="F:phosphatidylcholine lysophospholipase activity"/>
    <property type="evidence" value="ECO:0007669"/>
    <property type="project" value="UniProtKB-EC"/>
</dbReference>
<dbReference type="Pfam" id="PF00657">
    <property type="entry name" value="Lipase_GDSL"/>
    <property type="match status" value="1"/>
</dbReference>
<evidence type="ECO:0000256" key="6">
    <source>
        <dbReference type="ARBA" id="ARBA00022729"/>
    </source>
</evidence>
<comment type="catalytic activity">
    <reaction evidence="27">
        <text>a 1-O-alkyl-2-acyl-sn-glycero-3-phosphocholine + H2O = a 1-O-alkyl-sn-glycero-3-phosphocholine + a fatty acid + H(+)</text>
        <dbReference type="Rhea" id="RHEA:36231"/>
        <dbReference type="ChEBI" id="CHEBI:15377"/>
        <dbReference type="ChEBI" id="CHEBI:15378"/>
        <dbReference type="ChEBI" id="CHEBI:28868"/>
        <dbReference type="ChEBI" id="CHEBI:30909"/>
        <dbReference type="ChEBI" id="CHEBI:36702"/>
        <dbReference type="EC" id="3.1.1.4"/>
    </reaction>
    <physiologicalReaction direction="left-to-right" evidence="27">
        <dbReference type="Rhea" id="RHEA:36232"/>
    </physiologicalReaction>
</comment>
<comment type="catalytic activity">
    <reaction evidence="32">
        <text>1,2,3-tri-(9Z-octadecenoyl)-glycerol + H2O = di-(9Z)-octadecenoylglycerol + (9Z)-octadecenoate + H(+)</text>
        <dbReference type="Rhea" id="RHEA:38575"/>
        <dbReference type="ChEBI" id="CHEBI:15377"/>
        <dbReference type="ChEBI" id="CHEBI:15378"/>
        <dbReference type="ChEBI" id="CHEBI:30823"/>
        <dbReference type="ChEBI" id="CHEBI:53753"/>
        <dbReference type="ChEBI" id="CHEBI:75945"/>
    </reaction>
    <physiologicalReaction direction="left-to-right" evidence="32">
        <dbReference type="Rhea" id="RHEA:38576"/>
    </physiologicalReaction>
</comment>
<evidence type="ECO:0000256" key="11">
    <source>
        <dbReference type="ARBA" id="ARBA00023136"/>
    </source>
</evidence>
<reference evidence="43" key="1">
    <citation type="submission" date="2022-11" db="UniProtKB">
        <authorList>
            <consortium name="EnsemblMetazoa"/>
        </authorList>
    </citation>
    <scope>IDENTIFICATION</scope>
</reference>
<comment type="catalytic activity">
    <reaction evidence="38">
        <text>1-O-hexadecyl-2-(9Z)-octadecenoyl-sn-glycero-3-phosphocholine + H2O = 1-O-hexadecyl-sn-glycero-3-phosphocholine + (9Z)-octadecenoate + H(+)</text>
        <dbReference type="Rhea" id="RHEA:40915"/>
        <dbReference type="ChEBI" id="CHEBI:15377"/>
        <dbReference type="ChEBI" id="CHEBI:15378"/>
        <dbReference type="ChEBI" id="CHEBI:30823"/>
        <dbReference type="ChEBI" id="CHEBI:34112"/>
        <dbReference type="ChEBI" id="CHEBI:64496"/>
    </reaction>
    <physiologicalReaction direction="left-to-right" evidence="38">
        <dbReference type="Rhea" id="RHEA:40916"/>
    </physiologicalReaction>
</comment>
<dbReference type="RefSeq" id="XP_038074882.1">
    <property type="nucleotide sequence ID" value="XM_038218954.1"/>
</dbReference>
<dbReference type="InterPro" id="IPR001087">
    <property type="entry name" value="GDSL"/>
</dbReference>
<evidence type="ECO:0000256" key="31">
    <source>
        <dbReference type="ARBA" id="ARBA00048374"/>
    </source>
</evidence>
<evidence type="ECO:0000256" key="23">
    <source>
        <dbReference type="ARBA" id="ARBA00047438"/>
    </source>
</evidence>
<evidence type="ECO:0000256" key="13">
    <source>
        <dbReference type="ARBA" id="ARBA00023369"/>
    </source>
</evidence>
<evidence type="ECO:0000256" key="10">
    <source>
        <dbReference type="ARBA" id="ARBA00023098"/>
    </source>
</evidence>
<dbReference type="Gene3D" id="3.40.50.1110">
    <property type="entry name" value="SGNH hydrolase"/>
    <property type="match status" value="1"/>
</dbReference>
<evidence type="ECO:0000256" key="25">
    <source>
        <dbReference type="ARBA" id="ARBA00048011"/>
    </source>
</evidence>
<evidence type="ECO:0000256" key="39">
    <source>
        <dbReference type="ARBA" id="ARBA00048939"/>
    </source>
</evidence>
<evidence type="ECO:0000256" key="7">
    <source>
        <dbReference type="ARBA" id="ARBA00022737"/>
    </source>
</evidence>
<evidence type="ECO:0000256" key="34">
    <source>
        <dbReference type="ARBA" id="ARBA00048613"/>
    </source>
</evidence>
<evidence type="ECO:0000256" key="9">
    <source>
        <dbReference type="ARBA" id="ARBA00022989"/>
    </source>
</evidence>
<evidence type="ECO:0000256" key="18">
    <source>
        <dbReference type="ARBA" id="ARBA00031485"/>
    </source>
</evidence>
<comment type="catalytic activity">
    <reaction evidence="14">
        <text>1-hexadecanoyl-2-(9Z,12Z-octadecadienoyl)-sn-glycero-3-phosphocholine + H2O = (9Z,12Z)-octadecadienoate + 1-hexadecanoyl-sn-glycero-3-phosphocholine + H(+)</text>
        <dbReference type="Rhea" id="RHEA:40811"/>
        <dbReference type="ChEBI" id="CHEBI:15377"/>
        <dbReference type="ChEBI" id="CHEBI:15378"/>
        <dbReference type="ChEBI" id="CHEBI:30245"/>
        <dbReference type="ChEBI" id="CHEBI:72998"/>
        <dbReference type="ChEBI" id="CHEBI:73002"/>
    </reaction>
    <physiologicalReaction direction="left-to-right" evidence="14">
        <dbReference type="Rhea" id="RHEA:40812"/>
    </physiologicalReaction>
</comment>
<dbReference type="InterPro" id="IPR038885">
    <property type="entry name" value="PLB1"/>
</dbReference>
<dbReference type="Proteomes" id="UP000887568">
    <property type="component" value="Unplaced"/>
</dbReference>
<comment type="catalytic activity">
    <reaction evidence="15">
        <text>a 1,2-diacyl-sn-glycero-3-phosphocholine + H2O = a 1-acyl-sn-glycero-3-phosphocholine + a fatty acid + H(+)</text>
        <dbReference type="Rhea" id="RHEA:15801"/>
        <dbReference type="ChEBI" id="CHEBI:15377"/>
        <dbReference type="ChEBI" id="CHEBI:15378"/>
        <dbReference type="ChEBI" id="CHEBI:28868"/>
        <dbReference type="ChEBI" id="CHEBI:57643"/>
        <dbReference type="ChEBI" id="CHEBI:58168"/>
        <dbReference type="EC" id="3.1.1.4"/>
    </reaction>
    <physiologicalReaction direction="left-to-right" evidence="15">
        <dbReference type="Rhea" id="RHEA:15802"/>
    </physiologicalReaction>
</comment>
<dbReference type="FunFam" id="3.40.50.1110:FF:000005">
    <property type="entry name" value="Phospholipase B1"/>
    <property type="match status" value="1"/>
</dbReference>
<dbReference type="OrthoDB" id="10265800at2759"/>
<evidence type="ECO:0000256" key="2">
    <source>
        <dbReference type="ARBA" id="ARBA00009979"/>
    </source>
</evidence>
<keyword evidence="10" id="KW-0443">Lipid metabolism</keyword>
<keyword evidence="4" id="KW-1003">Cell membrane</keyword>
<dbReference type="EnsemblMetazoa" id="XM_038218954.1">
    <property type="protein sequence ID" value="XP_038074882.1"/>
    <property type="gene ID" value="LOC119742781"/>
</dbReference>
<comment type="catalytic activity">
    <reaction evidence="21">
        <text>1-hexadecanoyl-2-(9Z)-octadecenoyl-3-octadecanoyl-sn-glycerol + H2O = 2-(9Z-octadecenoyl)-3-octadecanoyl-sn-glycerol + hexadecanoate + H(+)</text>
        <dbReference type="Rhea" id="RHEA:41107"/>
        <dbReference type="ChEBI" id="CHEBI:7896"/>
        <dbReference type="ChEBI" id="CHEBI:15377"/>
        <dbReference type="ChEBI" id="CHEBI:15378"/>
        <dbReference type="ChEBI" id="CHEBI:75558"/>
        <dbReference type="ChEBI" id="CHEBI:77623"/>
    </reaction>
    <physiologicalReaction direction="left-to-right" evidence="21">
        <dbReference type="Rhea" id="RHEA:41108"/>
    </physiologicalReaction>
</comment>
<keyword evidence="5" id="KW-0812">Transmembrane</keyword>
<evidence type="ECO:0000256" key="28">
    <source>
        <dbReference type="ARBA" id="ARBA00048058"/>
    </source>
</evidence>
<evidence type="ECO:0000256" key="29">
    <source>
        <dbReference type="ARBA" id="ARBA00048227"/>
    </source>
</evidence>
<comment type="catalytic activity">
    <reaction evidence="41">
        <text>1,3-di-(9Z-octadecenoyl)-glycerol + H2O = 1-(9Z-octadecenoyl)-glycerol + (9Z)-octadecenoate + H(+)</text>
        <dbReference type="Rhea" id="RHEA:39939"/>
        <dbReference type="ChEBI" id="CHEBI:15377"/>
        <dbReference type="ChEBI" id="CHEBI:15378"/>
        <dbReference type="ChEBI" id="CHEBI:30823"/>
        <dbReference type="ChEBI" id="CHEBI:75342"/>
        <dbReference type="ChEBI" id="CHEBI:75735"/>
    </reaction>
    <physiologicalReaction direction="left-to-right" evidence="41">
        <dbReference type="Rhea" id="RHEA:39940"/>
    </physiologicalReaction>
</comment>
<evidence type="ECO:0000256" key="36">
    <source>
        <dbReference type="ARBA" id="ARBA00048699"/>
    </source>
</evidence>
<evidence type="ECO:0000256" key="12">
    <source>
        <dbReference type="ARBA" id="ARBA00023180"/>
    </source>
</evidence>
<comment type="catalytic activity">
    <reaction evidence="26">
        <text>1-hexadecanoyl-2-(9Z-octadecenoyl)-sn-glycero-3-phospho-(1'-sn-glycerol) + H2O = 1-hexadecanoyl-sn-glycero-3-phospho-(1'-sn-glycerol) + (9Z)-octadecenoate + H(+)</text>
        <dbReference type="Rhea" id="RHEA:40919"/>
        <dbReference type="ChEBI" id="CHEBI:15377"/>
        <dbReference type="ChEBI" id="CHEBI:15378"/>
        <dbReference type="ChEBI" id="CHEBI:30823"/>
        <dbReference type="ChEBI" id="CHEBI:72841"/>
        <dbReference type="ChEBI" id="CHEBI:75158"/>
    </reaction>
    <physiologicalReaction direction="left-to-right" evidence="26">
        <dbReference type="Rhea" id="RHEA:40920"/>
    </physiologicalReaction>
</comment>
<comment type="catalytic activity">
    <reaction evidence="40">
        <text>1,2-dihexadecanoyl-sn-glycero-3-phosphocholine + 2 H2O = sn-glycerol 3-phosphocholine + 2 hexadecanoate + 2 H(+)</text>
        <dbReference type="Rhea" id="RHEA:40975"/>
        <dbReference type="ChEBI" id="CHEBI:7896"/>
        <dbReference type="ChEBI" id="CHEBI:15377"/>
        <dbReference type="ChEBI" id="CHEBI:15378"/>
        <dbReference type="ChEBI" id="CHEBI:16870"/>
        <dbReference type="ChEBI" id="CHEBI:72999"/>
    </reaction>
    <physiologicalReaction direction="left-to-right" evidence="40">
        <dbReference type="Rhea" id="RHEA:40976"/>
    </physiologicalReaction>
</comment>
<dbReference type="GO" id="GO:0006644">
    <property type="term" value="P:phospholipid metabolic process"/>
    <property type="evidence" value="ECO:0007669"/>
    <property type="project" value="TreeGrafter"/>
</dbReference>
<evidence type="ECO:0000256" key="21">
    <source>
        <dbReference type="ARBA" id="ARBA00047324"/>
    </source>
</evidence>
<dbReference type="PANTHER" id="PTHR21325">
    <property type="entry name" value="PHOSPHOLIPASE B, PLB1"/>
    <property type="match status" value="1"/>
</dbReference>
<dbReference type="PANTHER" id="PTHR21325:SF31">
    <property type="entry name" value="GH22081P-RELATED"/>
    <property type="match status" value="1"/>
</dbReference>
<dbReference type="GeneID" id="119742781"/>
<comment type="catalytic activity">
    <reaction evidence="24">
        <text>1-hexadecanoyl-2-(9Z)-octadecenoyl-3-octadecanoyl-sn-glycerol + H2O = 1-hexadecanoyl-2-(9Z-octadecenoyl)-sn-glycerol + octadecanoate + H(+)</text>
        <dbReference type="Rhea" id="RHEA:41111"/>
        <dbReference type="ChEBI" id="CHEBI:15377"/>
        <dbReference type="ChEBI" id="CHEBI:15378"/>
        <dbReference type="ChEBI" id="CHEBI:25629"/>
        <dbReference type="ChEBI" id="CHEBI:75466"/>
        <dbReference type="ChEBI" id="CHEBI:77623"/>
    </reaction>
    <physiologicalReaction direction="left-to-right" evidence="24">
        <dbReference type="Rhea" id="RHEA:41112"/>
    </physiologicalReaction>
</comment>
<comment type="catalytic activity">
    <reaction evidence="34">
        <text>1-hexadecanoyl-2-(9Z-octadecenoyl)-sn-glycero-3-phosphoethanolamine + H2O = 1-hexadecanoyl-sn-glycero-3-phosphoethanolamine + (9Z)-octadecenoate + H(+)</text>
        <dbReference type="Rhea" id="RHEA:40911"/>
        <dbReference type="ChEBI" id="CHEBI:15377"/>
        <dbReference type="ChEBI" id="CHEBI:15378"/>
        <dbReference type="ChEBI" id="CHEBI:30823"/>
        <dbReference type="ChEBI" id="CHEBI:73004"/>
        <dbReference type="ChEBI" id="CHEBI:73007"/>
    </reaction>
    <physiologicalReaction direction="left-to-right" evidence="34">
        <dbReference type="Rhea" id="RHEA:40912"/>
    </physiologicalReaction>
</comment>
<keyword evidence="7" id="KW-0677">Repeat</keyword>
<keyword evidence="8" id="KW-0378">Hydrolase</keyword>
<evidence type="ECO:0000256" key="40">
    <source>
        <dbReference type="ARBA" id="ARBA00049363"/>
    </source>
</evidence>
<evidence type="ECO:0000256" key="19">
    <source>
        <dbReference type="ARBA" id="ARBA00033022"/>
    </source>
</evidence>
<evidence type="ECO:0000256" key="4">
    <source>
        <dbReference type="ARBA" id="ARBA00022475"/>
    </source>
</evidence>
<keyword evidence="9" id="KW-1133">Transmembrane helix</keyword>
<evidence type="ECO:0000256" key="27">
    <source>
        <dbReference type="ARBA" id="ARBA00048049"/>
    </source>
</evidence>
<evidence type="ECO:0000256" key="37">
    <source>
        <dbReference type="ARBA" id="ARBA00048869"/>
    </source>
</evidence>
<keyword evidence="12" id="KW-0325">Glycoprotein</keyword>
<evidence type="ECO:0000256" key="33">
    <source>
        <dbReference type="ARBA" id="ARBA00048454"/>
    </source>
</evidence>
<comment type="catalytic activity">
    <reaction evidence="25">
        <text>2,3-di-(9Z)-octadecenoyl-sn-glycerol + H2O = 3-(9Z-octadecenoyl)-sn-glycerol + (9Z)-octadecenoate + H(+)</text>
        <dbReference type="Rhea" id="RHEA:42604"/>
        <dbReference type="ChEBI" id="CHEBI:15377"/>
        <dbReference type="ChEBI" id="CHEBI:15378"/>
        <dbReference type="ChEBI" id="CHEBI:30823"/>
        <dbReference type="ChEBI" id="CHEBI:75824"/>
        <dbReference type="ChEBI" id="CHEBI:75938"/>
    </reaction>
    <physiologicalReaction direction="left-to-right" evidence="25">
        <dbReference type="Rhea" id="RHEA:42605"/>
    </physiologicalReaction>
</comment>
<evidence type="ECO:0000256" key="30">
    <source>
        <dbReference type="ARBA" id="ARBA00048362"/>
    </source>
</evidence>
<organism evidence="43 44">
    <name type="scientific">Patiria miniata</name>
    <name type="common">Bat star</name>
    <name type="synonym">Asterina miniata</name>
    <dbReference type="NCBI Taxonomy" id="46514"/>
    <lineage>
        <taxon>Eukaryota</taxon>
        <taxon>Metazoa</taxon>
        <taxon>Echinodermata</taxon>
        <taxon>Eleutherozoa</taxon>
        <taxon>Asterozoa</taxon>
        <taxon>Asteroidea</taxon>
        <taxon>Valvatacea</taxon>
        <taxon>Valvatida</taxon>
        <taxon>Asterinidae</taxon>
        <taxon>Patiria</taxon>
    </lineage>
</organism>
<evidence type="ECO:0000256" key="8">
    <source>
        <dbReference type="ARBA" id="ARBA00022801"/>
    </source>
</evidence>
<keyword evidence="44" id="KW-1185">Reference proteome</keyword>
<comment type="catalytic activity">
    <reaction evidence="30">
        <text>1-hexadecanoyl-2-(9Z,12Z-octadecadienoyl)-sn-glycero-3-phosphocholine + H2O = 2-(9Z,12Z-octadecadienoyl)-sn-glycero-3-phosphocholine + hexadecanoate + H(+)</text>
        <dbReference type="Rhea" id="RHEA:40971"/>
        <dbReference type="ChEBI" id="CHEBI:7896"/>
        <dbReference type="ChEBI" id="CHEBI:15377"/>
        <dbReference type="ChEBI" id="CHEBI:15378"/>
        <dbReference type="ChEBI" id="CHEBI:73002"/>
        <dbReference type="ChEBI" id="CHEBI:76084"/>
    </reaction>
    <physiologicalReaction direction="left-to-right" evidence="30">
        <dbReference type="Rhea" id="RHEA:40972"/>
    </physiologicalReaction>
</comment>
<evidence type="ECO:0000256" key="32">
    <source>
        <dbReference type="ARBA" id="ARBA00048386"/>
    </source>
</evidence>
<comment type="catalytic activity">
    <reaction evidence="33">
        <text>a 1-acyl-sn-glycero-3-phosphocholine + H2O = sn-glycerol 3-phosphocholine + a fatty acid + H(+)</text>
        <dbReference type="Rhea" id="RHEA:15177"/>
        <dbReference type="ChEBI" id="CHEBI:15377"/>
        <dbReference type="ChEBI" id="CHEBI:15378"/>
        <dbReference type="ChEBI" id="CHEBI:16870"/>
        <dbReference type="ChEBI" id="CHEBI:28868"/>
        <dbReference type="ChEBI" id="CHEBI:58168"/>
        <dbReference type="EC" id="3.1.1.5"/>
    </reaction>
    <physiologicalReaction direction="left-to-right" evidence="33">
        <dbReference type="Rhea" id="RHEA:15178"/>
    </physiologicalReaction>
</comment>
<evidence type="ECO:0000313" key="44">
    <source>
        <dbReference type="Proteomes" id="UP000887568"/>
    </source>
</evidence>
<protein>
    <recommendedName>
        <fullName evidence="3">Phospholipase B1, membrane-associated</fullName>
    </recommendedName>
    <alternativeName>
        <fullName evidence="16">Lysophospholipase</fullName>
    </alternativeName>
    <alternativeName>
        <fullName evidence="17">Phospholipase A2</fullName>
    </alternativeName>
    <alternativeName>
        <fullName evidence="19">Phospholipase B/lipase</fullName>
    </alternativeName>
    <alternativeName>
        <fullName evidence="18">Triacylglycerol lipase</fullName>
    </alternativeName>
</protein>
<evidence type="ECO:0000256" key="1">
    <source>
        <dbReference type="ARBA" id="ARBA00004247"/>
    </source>
</evidence>
<evidence type="ECO:0000256" key="22">
    <source>
        <dbReference type="ARBA" id="ARBA00047363"/>
    </source>
</evidence>
<dbReference type="GO" id="GO:0004806">
    <property type="term" value="F:triacylglycerol lipase activity"/>
    <property type="evidence" value="ECO:0007669"/>
    <property type="project" value="UniProtKB-EC"/>
</dbReference>
<dbReference type="OMA" id="NDFCTNI"/>
<keyword evidence="6" id="KW-0732">Signal</keyword>